<sequence length="326" mass="36714">MPFNKTKHALLWLLRPFSPKQKQYWRVVLLCFFTAATFWLLNALNKSYTAQVSYPIRFKYDPQALVPVKPLPEVVMISVTGKGWKLLRKNLLFNVKPAELSIRGLPHVKRLPGHALRPAIANVLDGLALNFVVTDTVSFDFDRLLTRKFPLAIDTTQVIAAPGFQFVGPVKVRPDSVTFTGPEQILNQFPNPFLLSVPNRSLKAPFKAEVPLVYDYTSLVQADVSEAEVEFSIVALERREVVVQPTLQNFPAGYRLRVMNGPLVVQYACLPKSRELLQPELFQVALDFRQFNAADSTIAPTLLQKAPLTKQISLLPARVKISLIPQ</sequence>
<organism evidence="1 2">
    <name type="scientific">Rufibacter immobilis</name>
    <dbReference type="NCBI Taxonomy" id="1348778"/>
    <lineage>
        <taxon>Bacteria</taxon>
        <taxon>Pseudomonadati</taxon>
        <taxon>Bacteroidota</taxon>
        <taxon>Cytophagia</taxon>
        <taxon>Cytophagales</taxon>
        <taxon>Hymenobacteraceae</taxon>
        <taxon>Rufibacter</taxon>
    </lineage>
</organism>
<reference evidence="1 2" key="1">
    <citation type="submission" date="2018-11" db="EMBL/GenBank/DDBJ databases">
        <title>Rufibacter latericius sp. nov., isolated from water in Baiyang Lake.</title>
        <authorList>
            <person name="Yang Y."/>
        </authorList>
    </citation>
    <scope>NUCLEOTIDE SEQUENCE [LARGE SCALE GENOMIC DNA]</scope>
    <source>
        <strain evidence="1 2">MCC P1</strain>
    </source>
</reference>
<protein>
    <recommendedName>
        <fullName evidence="3">YbbR-like domain-containing protein</fullName>
    </recommendedName>
</protein>
<dbReference type="EMBL" id="RJJE01000009">
    <property type="protein sequence ID" value="RNI30313.1"/>
    <property type="molecule type" value="Genomic_DNA"/>
</dbReference>
<evidence type="ECO:0000313" key="2">
    <source>
        <dbReference type="Proteomes" id="UP000271010"/>
    </source>
</evidence>
<evidence type="ECO:0008006" key="3">
    <source>
        <dbReference type="Google" id="ProtNLM"/>
    </source>
</evidence>
<gene>
    <name evidence="1" type="ORF">EFA69_12585</name>
</gene>
<accession>A0A3M9MZJ2</accession>
<evidence type="ECO:0000313" key="1">
    <source>
        <dbReference type="EMBL" id="RNI30313.1"/>
    </source>
</evidence>
<dbReference type="Proteomes" id="UP000271010">
    <property type="component" value="Unassembled WGS sequence"/>
</dbReference>
<dbReference type="OrthoDB" id="1115707at2"/>
<dbReference type="AlphaFoldDB" id="A0A3M9MZJ2"/>
<proteinExistence type="predicted"/>
<dbReference type="RefSeq" id="WP_123133389.1">
    <property type="nucleotide sequence ID" value="NZ_RJJE01000009.1"/>
</dbReference>
<comment type="caution">
    <text evidence="1">The sequence shown here is derived from an EMBL/GenBank/DDBJ whole genome shotgun (WGS) entry which is preliminary data.</text>
</comment>
<name>A0A3M9MZJ2_9BACT</name>
<keyword evidence="2" id="KW-1185">Reference proteome</keyword>